<keyword evidence="7" id="KW-0010">Activator</keyword>
<evidence type="ECO:0000256" key="7">
    <source>
        <dbReference type="ARBA" id="ARBA00023159"/>
    </source>
</evidence>
<dbReference type="SMART" id="SM00401">
    <property type="entry name" value="ZnF_GATA"/>
    <property type="match status" value="1"/>
</dbReference>
<reference evidence="12 13" key="1">
    <citation type="journal article" date="2019" name="Genome Biol. Evol.">
        <title>The Rhododendron genome and chromosomal organization provide insight into shared whole-genome duplications across the heath family (Ericaceae).</title>
        <authorList>
            <person name="Soza V.L."/>
            <person name="Lindsley D."/>
            <person name="Waalkes A."/>
            <person name="Ramage E."/>
            <person name="Patwardhan R.P."/>
            <person name="Burton J.N."/>
            <person name="Adey A."/>
            <person name="Kumar A."/>
            <person name="Qiu R."/>
            <person name="Shendure J."/>
            <person name="Hall B."/>
        </authorList>
    </citation>
    <scope>NUCLEOTIDE SEQUENCE [LARGE SCALE GENOMIC DNA]</scope>
    <source>
        <strain evidence="12">RSF 1966-606</strain>
    </source>
</reference>
<proteinExistence type="inferred from homology"/>
<evidence type="ECO:0000256" key="8">
    <source>
        <dbReference type="ARBA" id="ARBA00023163"/>
    </source>
</evidence>
<dbReference type="CDD" id="cd00202">
    <property type="entry name" value="ZnF_GATA"/>
    <property type="match status" value="1"/>
</dbReference>
<evidence type="ECO:0000313" key="13">
    <source>
        <dbReference type="Proteomes" id="UP000428333"/>
    </source>
</evidence>
<organism evidence="12 13">
    <name type="scientific">Rhododendron williamsianum</name>
    <dbReference type="NCBI Taxonomy" id="262921"/>
    <lineage>
        <taxon>Eukaryota</taxon>
        <taxon>Viridiplantae</taxon>
        <taxon>Streptophyta</taxon>
        <taxon>Embryophyta</taxon>
        <taxon>Tracheophyta</taxon>
        <taxon>Spermatophyta</taxon>
        <taxon>Magnoliopsida</taxon>
        <taxon>eudicotyledons</taxon>
        <taxon>Gunneridae</taxon>
        <taxon>Pentapetalae</taxon>
        <taxon>asterids</taxon>
        <taxon>Ericales</taxon>
        <taxon>Ericaceae</taxon>
        <taxon>Ericoideae</taxon>
        <taxon>Rhodoreae</taxon>
        <taxon>Rhododendron</taxon>
    </lineage>
</organism>
<dbReference type="PROSITE" id="PS50114">
    <property type="entry name" value="GATA_ZN_FINGER_2"/>
    <property type="match status" value="1"/>
</dbReference>
<evidence type="ECO:0000259" key="11">
    <source>
        <dbReference type="PROSITE" id="PS50114"/>
    </source>
</evidence>
<dbReference type="PANTHER" id="PTHR45658">
    <property type="entry name" value="GATA TRANSCRIPTION FACTOR"/>
    <property type="match status" value="1"/>
</dbReference>
<dbReference type="OrthoDB" id="2162994at2759"/>
<dbReference type="InterPro" id="IPR013088">
    <property type="entry name" value="Znf_NHR/GATA"/>
</dbReference>
<dbReference type="InterPro" id="IPR000679">
    <property type="entry name" value="Znf_GATA"/>
</dbReference>
<keyword evidence="6" id="KW-0238">DNA-binding</keyword>
<dbReference type="FunFam" id="3.30.50.10:FF:000018">
    <property type="entry name" value="GATA transcription factor"/>
    <property type="match status" value="1"/>
</dbReference>
<dbReference type="GO" id="GO:0008270">
    <property type="term" value="F:zinc ion binding"/>
    <property type="evidence" value="ECO:0007669"/>
    <property type="project" value="UniProtKB-KW"/>
</dbReference>
<evidence type="ECO:0000256" key="9">
    <source>
        <dbReference type="PROSITE-ProRule" id="PRU00094"/>
    </source>
</evidence>
<dbReference type="SUPFAM" id="SSF57716">
    <property type="entry name" value="Glucocorticoid receptor-like (DNA-binding domain)"/>
    <property type="match status" value="1"/>
</dbReference>
<keyword evidence="4" id="KW-0862">Zinc</keyword>
<dbReference type="AlphaFoldDB" id="A0A6A4M3Q6"/>
<name>A0A6A4M3Q6_9ERIC</name>
<evidence type="ECO:0000313" key="12">
    <source>
        <dbReference type="EMBL" id="KAE9461268.1"/>
    </source>
</evidence>
<dbReference type="InterPro" id="IPR051140">
    <property type="entry name" value="GATA_TF"/>
</dbReference>
<evidence type="ECO:0000256" key="2">
    <source>
        <dbReference type="ARBA" id="ARBA00022723"/>
    </source>
</evidence>
<evidence type="ECO:0000256" key="1">
    <source>
        <dbReference type="ARBA" id="ARBA00005694"/>
    </source>
</evidence>
<keyword evidence="2" id="KW-0479">Metal-binding</keyword>
<dbReference type="Proteomes" id="UP000428333">
    <property type="component" value="Linkage Group LG04"/>
</dbReference>
<keyword evidence="5" id="KW-0805">Transcription regulation</keyword>
<dbReference type="PANTHER" id="PTHR45658:SF134">
    <property type="entry name" value="GATA TYPE ZINC FINGER TRANSCRIPTION FACTOR FAMILY PROTEIN"/>
    <property type="match status" value="1"/>
</dbReference>
<dbReference type="GO" id="GO:0006355">
    <property type="term" value="P:regulation of DNA-templated transcription"/>
    <property type="evidence" value="ECO:0007669"/>
    <property type="project" value="InterPro"/>
</dbReference>
<comment type="similarity">
    <text evidence="1">Belongs to the type IV zinc-finger family. Class A subfamily.</text>
</comment>
<evidence type="ECO:0000256" key="6">
    <source>
        <dbReference type="ARBA" id="ARBA00023125"/>
    </source>
</evidence>
<feature type="compositionally biased region" description="Low complexity" evidence="10">
    <location>
        <begin position="158"/>
        <end position="168"/>
    </location>
</feature>
<evidence type="ECO:0000256" key="4">
    <source>
        <dbReference type="ARBA" id="ARBA00022833"/>
    </source>
</evidence>
<feature type="domain" description="GATA-type" evidence="11">
    <location>
        <begin position="167"/>
        <end position="203"/>
    </location>
</feature>
<feature type="region of interest" description="Disordered" evidence="10">
    <location>
        <begin position="75"/>
        <end position="181"/>
    </location>
</feature>
<evidence type="ECO:0000256" key="10">
    <source>
        <dbReference type="SAM" id="MobiDB-lite"/>
    </source>
</evidence>
<comment type="caution">
    <text evidence="12">The sequence shown here is derived from an EMBL/GenBank/DDBJ whole genome shotgun (WGS) entry which is preliminary data.</text>
</comment>
<keyword evidence="8" id="KW-0804">Transcription</keyword>
<sequence>KSVSMKGWGFLNAIDFKIDTKDSFPMPNMDFLDLPKECLEGDCLDEGDWDEKFKALGPIPSEAFMGPSEVFGDNTGNAALVPTVSGPSENSPGAFQSPSPDSVLERITSETPIGVHSRTKRRSSTTKPWRELLAPISSTSKRSREVSKRKPKKRKWLSELSNSSQRSSATKRCSHCAAKDTPQWREGPMGPKTLCNACGVRYRSGRLLPEYRPLASPTFVESMHSNSHKKVIQMREKALQGPTIESMRSNSPRQVVETNKKALQGVVVDKEIDPPPSPPPEFVPLSGYLYDCVLGSSGQYPLNGSLFR</sequence>
<dbReference type="Pfam" id="PF00320">
    <property type="entry name" value="GATA"/>
    <property type="match status" value="1"/>
</dbReference>
<keyword evidence="13" id="KW-1185">Reference proteome</keyword>
<dbReference type="Gene3D" id="3.30.50.10">
    <property type="entry name" value="Erythroid Transcription Factor GATA-1, subunit A"/>
    <property type="match status" value="1"/>
</dbReference>
<dbReference type="GO" id="GO:0030154">
    <property type="term" value="P:cell differentiation"/>
    <property type="evidence" value="ECO:0007669"/>
    <property type="project" value="TreeGrafter"/>
</dbReference>
<evidence type="ECO:0000256" key="5">
    <source>
        <dbReference type="ARBA" id="ARBA00023015"/>
    </source>
</evidence>
<keyword evidence="3 9" id="KW-0863">Zinc-finger</keyword>
<dbReference type="PROSITE" id="PS00344">
    <property type="entry name" value="GATA_ZN_FINGER_1"/>
    <property type="match status" value="1"/>
</dbReference>
<dbReference type="EMBL" id="QEFC01000980">
    <property type="protein sequence ID" value="KAE9461268.1"/>
    <property type="molecule type" value="Genomic_DNA"/>
</dbReference>
<feature type="non-terminal residue" evidence="12">
    <location>
        <position position="1"/>
    </location>
</feature>
<protein>
    <recommendedName>
        <fullName evidence="11">GATA-type domain-containing protein</fullName>
    </recommendedName>
</protein>
<dbReference type="GO" id="GO:0005634">
    <property type="term" value="C:nucleus"/>
    <property type="evidence" value="ECO:0007669"/>
    <property type="project" value="TreeGrafter"/>
</dbReference>
<dbReference type="GO" id="GO:0043565">
    <property type="term" value="F:sequence-specific DNA binding"/>
    <property type="evidence" value="ECO:0007669"/>
    <property type="project" value="InterPro"/>
</dbReference>
<evidence type="ECO:0000256" key="3">
    <source>
        <dbReference type="ARBA" id="ARBA00022771"/>
    </source>
</evidence>
<gene>
    <name evidence="12" type="ORF">C3L33_06861</name>
</gene>
<feature type="compositionally biased region" description="Polar residues" evidence="10">
    <location>
        <begin position="85"/>
        <end position="100"/>
    </location>
</feature>
<accession>A0A6A4M3Q6</accession>